<name>A0ACD0NMM1_9BASI</name>
<reference evidence="1 2" key="1">
    <citation type="journal article" date="2018" name="Mol. Biol. Evol.">
        <title>Broad Genomic Sampling Reveals a Smut Pathogenic Ancestry of the Fungal Clade Ustilaginomycotina.</title>
        <authorList>
            <person name="Kijpornyongpan T."/>
            <person name="Mondo S.J."/>
            <person name="Barry K."/>
            <person name="Sandor L."/>
            <person name="Lee J."/>
            <person name="Lipzen A."/>
            <person name="Pangilinan J."/>
            <person name="LaButti K."/>
            <person name="Hainaut M."/>
            <person name="Henrissat B."/>
            <person name="Grigoriev I.V."/>
            <person name="Spatafora J.W."/>
            <person name="Aime M.C."/>
        </authorList>
    </citation>
    <scope>NUCLEOTIDE SEQUENCE [LARGE SCALE GENOMIC DNA]</scope>
    <source>
        <strain evidence="1 2">SA 807</strain>
    </source>
</reference>
<dbReference type="Proteomes" id="UP000245626">
    <property type="component" value="Unassembled WGS sequence"/>
</dbReference>
<evidence type="ECO:0000313" key="2">
    <source>
        <dbReference type="Proteomes" id="UP000245626"/>
    </source>
</evidence>
<accession>A0ACD0NMM1</accession>
<evidence type="ECO:0000313" key="1">
    <source>
        <dbReference type="EMBL" id="PWN47063.1"/>
    </source>
</evidence>
<organism evidence="1 2">
    <name type="scientific">Violaceomyces palustris</name>
    <dbReference type="NCBI Taxonomy" id="1673888"/>
    <lineage>
        <taxon>Eukaryota</taxon>
        <taxon>Fungi</taxon>
        <taxon>Dikarya</taxon>
        <taxon>Basidiomycota</taxon>
        <taxon>Ustilaginomycotina</taxon>
        <taxon>Ustilaginomycetes</taxon>
        <taxon>Violaceomycetales</taxon>
        <taxon>Violaceomycetaceae</taxon>
        <taxon>Violaceomyces</taxon>
    </lineage>
</organism>
<protein>
    <submittedName>
        <fullName evidence="1">General substrate transporter</fullName>
    </submittedName>
</protein>
<dbReference type="EMBL" id="KZ820564">
    <property type="protein sequence ID" value="PWN47063.1"/>
    <property type="molecule type" value="Genomic_DNA"/>
</dbReference>
<keyword evidence="2" id="KW-1185">Reference proteome</keyword>
<gene>
    <name evidence="1" type="ORF">IE53DRAFT_273650</name>
</gene>
<sequence>MLKRVEDRPTPPCVYNWRVWALASIASFASCMIGYDSAFIGGTIALTSFKNDFGGPLSANTQANIVSAYQAGAFVGAFAGYPLGYFWGRKWGLMATAVIFTIASIIMTITSPSTGLTPIYVGRAIAGLAIGAASNLTPIYIAEISPSPMRGQAVGVYELGWQIGGVVGFWINYGVAETVKISTEQWRIPFAVQLIPGGLFAIGCFFLIESPRWLISRGRVEEAKRNLSVIRQLDTDEPYFVDEFSLMQSSYAEDVRAAGGDDFWAPFRSTFGSRELVKRLLFGSSLFFWQNATGINAVNYYSPTVFKSLGITGTNTGLLTTGVFGIIKTVGSLIYILFLVETVGRRNLLMIGGLGGALSMYYIGGYIAIAKPQLKTSGSLDGAGISALVFFYIWTVFYSPTYNPTPWVINAEMFPQHARTIAQTSGSASNWLYNFAISRATPYMFRDMGYGVYLFFASLMILSVIYIFFLLPETKGVPIESMNDLFSIRPVRHAHSQVMSELQARERISDGMAPRGVGATVDTLEKRTSHSGGSVTPDKDSQNEHGNTKLYTSPA</sequence>
<proteinExistence type="predicted"/>